<name>A0A9D4ZM38_ADICA</name>
<dbReference type="GO" id="GO:0005829">
    <property type="term" value="C:cytosol"/>
    <property type="evidence" value="ECO:0007669"/>
    <property type="project" value="TreeGrafter"/>
</dbReference>
<gene>
    <name evidence="6" type="ORF">GOP47_0005937</name>
</gene>
<dbReference type="Pfam" id="PF03810">
    <property type="entry name" value="IBN_N"/>
    <property type="match status" value="1"/>
</dbReference>
<comment type="subcellular location">
    <subcellularLocation>
        <location evidence="1">Nucleus</location>
    </subcellularLocation>
</comment>
<dbReference type="GO" id="GO:0006606">
    <property type="term" value="P:protein import into nucleus"/>
    <property type="evidence" value="ECO:0007669"/>
    <property type="project" value="TreeGrafter"/>
</dbReference>
<dbReference type="Gene3D" id="1.25.10.10">
    <property type="entry name" value="Leucine-rich Repeat Variant"/>
    <property type="match status" value="1"/>
</dbReference>
<comment type="similarity">
    <text evidence="2">Belongs to the importin beta family.</text>
</comment>
<organism evidence="6 7">
    <name type="scientific">Adiantum capillus-veneris</name>
    <name type="common">Maidenhair fern</name>
    <dbReference type="NCBI Taxonomy" id="13818"/>
    <lineage>
        <taxon>Eukaryota</taxon>
        <taxon>Viridiplantae</taxon>
        <taxon>Streptophyta</taxon>
        <taxon>Embryophyta</taxon>
        <taxon>Tracheophyta</taxon>
        <taxon>Polypodiopsida</taxon>
        <taxon>Polypodiidae</taxon>
        <taxon>Polypodiales</taxon>
        <taxon>Pteridineae</taxon>
        <taxon>Pteridaceae</taxon>
        <taxon>Vittarioideae</taxon>
        <taxon>Adiantum</taxon>
    </lineage>
</organism>
<dbReference type="OrthoDB" id="361693at2759"/>
<dbReference type="SUPFAM" id="SSF48371">
    <property type="entry name" value="ARM repeat"/>
    <property type="match status" value="1"/>
</dbReference>
<comment type="caution">
    <text evidence="6">The sequence shown here is derived from an EMBL/GenBank/DDBJ whole genome shotgun (WGS) entry which is preliminary data.</text>
</comment>
<dbReference type="GO" id="GO:0031267">
    <property type="term" value="F:small GTPase binding"/>
    <property type="evidence" value="ECO:0007669"/>
    <property type="project" value="InterPro"/>
</dbReference>
<dbReference type="SMART" id="SM00913">
    <property type="entry name" value="IBN_N"/>
    <property type="match status" value="1"/>
</dbReference>
<evidence type="ECO:0000259" key="5">
    <source>
        <dbReference type="PROSITE" id="PS50166"/>
    </source>
</evidence>
<evidence type="ECO:0000256" key="2">
    <source>
        <dbReference type="ARBA" id="ARBA00007991"/>
    </source>
</evidence>
<keyword evidence="7" id="KW-1185">Reference proteome</keyword>
<evidence type="ECO:0000256" key="4">
    <source>
        <dbReference type="ARBA" id="ARBA00023242"/>
    </source>
</evidence>
<dbReference type="EMBL" id="JABFUD020000006">
    <property type="protein sequence ID" value="KAI5078266.1"/>
    <property type="molecule type" value="Genomic_DNA"/>
</dbReference>
<evidence type="ECO:0000313" key="7">
    <source>
        <dbReference type="Proteomes" id="UP000886520"/>
    </source>
</evidence>
<reference evidence="6" key="1">
    <citation type="submission" date="2021-01" db="EMBL/GenBank/DDBJ databases">
        <title>Adiantum capillus-veneris genome.</title>
        <authorList>
            <person name="Fang Y."/>
            <person name="Liao Q."/>
        </authorList>
    </citation>
    <scope>NUCLEOTIDE SEQUENCE</scope>
    <source>
        <strain evidence="6">H3</strain>
        <tissue evidence="6">Leaf</tissue>
    </source>
</reference>
<evidence type="ECO:0000256" key="3">
    <source>
        <dbReference type="ARBA" id="ARBA00022448"/>
    </source>
</evidence>
<dbReference type="PROSITE" id="PS50166">
    <property type="entry name" value="IMPORTIN_B_NT"/>
    <property type="match status" value="1"/>
</dbReference>
<dbReference type="Pfam" id="PF25758">
    <property type="entry name" value="TPR_IPO11"/>
    <property type="match status" value="1"/>
</dbReference>
<dbReference type="GO" id="GO:0005635">
    <property type="term" value="C:nuclear envelope"/>
    <property type="evidence" value="ECO:0007669"/>
    <property type="project" value="TreeGrafter"/>
</dbReference>
<dbReference type="Proteomes" id="UP000886520">
    <property type="component" value="Chromosome 6"/>
</dbReference>
<feature type="domain" description="Importin N-terminal" evidence="5">
    <location>
        <begin position="29"/>
        <end position="103"/>
    </location>
</feature>
<dbReference type="InterPro" id="IPR001494">
    <property type="entry name" value="Importin-beta_N"/>
</dbReference>
<sequence>MAFSSADLLAVYGLLEKALSQDESLRKPAESALTAGENNPGFCSLLLEIMASKDINVNSSARWLASVYLKNSINRCWRVRRDSPVTDEEKSYVRNKLLDLIREENSQIAVQLALVICKIARFDYPKEWPDLFAMLVQKLQSLDILLTQRVYLVLNQVLKELSTKRLVADQRNLMQVTSQLFDYAWHHWQEDTRALLNEFSTIFTNPESGFLSFESRQLLDLRCERWLLCLKVLHRMLRFGFPSDARSVQEVPAVKQVCPHFLQQIRVFLSYRFALPQGHFLRIFFEKSCLKMLKSLVDLQSVHPYTFSDDSILPPVLEFSYRMIAEPQTSVDSFDQLLIQSMIFIQTVVQCKEYSVSGIGRVVGSTTTTLQEMKETLGRNAEAILKSLLDNQRVLLLCEVLVRRYFMLTATDLEEWNNDAEAYYHEHDMVQWKDKLRPCAESLYLILFEKYREILAPLVVQILKQASEDCPPAGEDREIEITQKLLLKEAAYNAVGVANFDLHHSIDFESWFKGTLVRELRNRHSNARILRRRVAWLLGQWVNKIEGDVRQPVYASLIDLLADGDLAVQLAACRSLSHLIDDIHFYERDFARFVSACLERLFQFMNRAQEFDSKLQVLNLVSLLIDRLGESILPSTKSLISFLPQVWQDSDGQSLLRIQVMVALQRLISALGPRSTVCYEFLFPILDYSTNINQPDELNMLEDGLQLWQISLKHAPAITPQLMALFPHLVAVMDRNSEHLQVAMKIIASYILLAGSGFLQLHSASVVHILEGVIGNVNEKGMMCSLPVVEMLIQCFPNDAPGLLKGILQKLLKIVIAGNDEADTVRASAGAVLARVLVQNTSFFAQWISQPSLLSVVGQGTSQNLLLLYFDAWLEKVDSLTTFPRKKICALALCVLLTIKEPEILERLEQILSVCTTLVHQTDESSEEGVLGYDYPSPIAQHEDPSIENEEIRRRQILAADPINKLAVVPLLKEKLQACSALHGDPAVNSALSKMHPSLLNQLQQLLGT</sequence>
<dbReference type="PANTHER" id="PTHR10997">
    <property type="entry name" value="IMPORTIN-7, 8, 11"/>
    <property type="match status" value="1"/>
</dbReference>
<dbReference type="PANTHER" id="PTHR10997:SF7">
    <property type="entry name" value="IMPORTIN-11"/>
    <property type="match status" value="1"/>
</dbReference>
<protein>
    <recommendedName>
        <fullName evidence="5">Importin N-terminal domain-containing protein</fullName>
    </recommendedName>
</protein>
<dbReference type="AlphaFoldDB" id="A0A9D4ZM38"/>
<proteinExistence type="inferred from homology"/>
<keyword evidence="4" id="KW-0539">Nucleus</keyword>
<keyword evidence="3" id="KW-0813">Transport</keyword>
<evidence type="ECO:0000256" key="1">
    <source>
        <dbReference type="ARBA" id="ARBA00004123"/>
    </source>
</evidence>
<evidence type="ECO:0000313" key="6">
    <source>
        <dbReference type="EMBL" id="KAI5078266.1"/>
    </source>
</evidence>
<accession>A0A9D4ZM38</accession>
<dbReference type="InterPro" id="IPR016024">
    <property type="entry name" value="ARM-type_fold"/>
</dbReference>
<dbReference type="InterPro" id="IPR011989">
    <property type="entry name" value="ARM-like"/>
</dbReference>
<dbReference type="FunFam" id="1.25.10.10:FF:001096">
    <property type="entry name" value="Predicted protein"/>
    <property type="match status" value="1"/>
</dbReference>
<dbReference type="InterPro" id="IPR058669">
    <property type="entry name" value="TPR_IPO7/11-like"/>
</dbReference>